<name>A0AAD9TS35_9ROSI</name>
<evidence type="ECO:0000313" key="2">
    <source>
        <dbReference type="Proteomes" id="UP001280121"/>
    </source>
</evidence>
<organism evidence="1 2">
    <name type="scientific">Dipteronia dyeriana</name>
    <dbReference type="NCBI Taxonomy" id="168575"/>
    <lineage>
        <taxon>Eukaryota</taxon>
        <taxon>Viridiplantae</taxon>
        <taxon>Streptophyta</taxon>
        <taxon>Embryophyta</taxon>
        <taxon>Tracheophyta</taxon>
        <taxon>Spermatophyta</taxon>
        <taxon>Magnoliopsida</taxon>
        <taxon>eudicotyledons</taxon>
        <taxon>Gunneridae</taxon>
        <taxon>Pentapetalae</taxon>
        <taxon>rosids</taxon>
        <taxon>malvids</taxon>
        <taxon>Sapindales</taxon>
        <taxon>Sapindaceae</taxon>
        <taxon>Hippocastanoideae</taxon>
        <taxon>Acereae</taxon>
        <taxon>Dipteronia</taxon>
    </lineage>
</organism>
<proteinExistence type="predicted"/>
<comment type="caution">
    <text evidence="1">The sequence shown here is derived from an EMBL/GenBank/DDBJ whole genome shotgun (WGS) entry which is preliminary data.</text>
</comment>
<reference evidence="1" key="1">
    <citation type="journal article" date="2023" name="Plant J.">
        <title>Genome sequences and population genomics provide insights into the demographic history, inbreeding, and mutation load of two 'living fossil' tree species of Dipteronia.</title>
        <authorList>
            <person name="Feng Y."/>
            <person name="Comes H.P."/>
            <person name="Chen J."/>
            <person name="Zhu S."/>
            <person name="Lu R."/>
            <person name="Zhang X."/>
            <person name="Li P."/>
            <person name="Qiu J."/>
            <person name="Olsen K.M."/>
            <person name="Qiu Y."/>
        </authorList>
    </citation>
    <scope>NUCLEOTIDE SEQUENCE</scope>
    <source>
        <strain evidence="1">KIB01</strain>
    </source>
</reference>
<protein>
    <submittedName>
        <fullName evidence="1">Uncharacterized protein</fullName>
    </submittedName>
</protein>
<dbReference type="EMBL" id="JANJYI010000007">
    <property type="protein sequence ID" value="KAK2641212.1"/>
    <property type="molecule type" value="Genomic_DNA"/>
</dbReference>
<dbReference type="Proteomes" id="UP001280121">
    <property type="component" value="Unassembled WGS sequence"/>
</dbReference>
<accession>A0AAD9TS35</accession>
<keyword evidence="2" id="KW-1185">Reference proteome</keyword>
<sequence>MSRPKRKTSVDSQRELVHLAYKKKTSDDSPSSRKAANFPFVSSIVTPSVVLTPQMSTHLPLSSLGQLVPFRQCTPFGQSSQSPFLGGVSSIPYPREPRARDSNPSPYLKRYSKRVLNMAIPKKDGLLVRSVDEFVTSFNKKKLHHFADQYVSWQPRLAIADRGYYLLTTS</sequence>
<gene>
    <name evidence="1" type="ORF">Ddye_022975</name>
</gene>
<evidence type="ECO:0000313" key="1">
    <source>
        <dbReference type="EMBL" id="KAK2641212.1"/>
    </source>
</evidence>
<dbReference type="AlphaFoldDB" id="A0AAD9TS35"/>